<accession>A0A1W2F1E4</accession>
<feature type="signal peptide" evidence="1">
    <location>
        <begin position="1"/>
        <end position="23"/>
    </location>
</feature>
<evidence type="ECO:0000313" key="3">
    <source>
        <dbReference type="Proteomes" id="UP000192678"/>
    </source>
</evidence>
<dbReference type="Gene3D" id="3.40.190.10">
    <property type="entry name" value="Periplasmic binding protein-like II"/>
    <property type="match status" value="2"/>
</dbReference>
<dbReference type="EMBL" id="FWYB01000018">
    <property type="protein sequence ID" value="SMD15286.1"/>
    <property type="molecule type" value="Genomic_DNA"/>
</dbReference>
<dbReference type="Pfam" id="PF13531">
    <property type="entry name" value="SBP_bac_11"/>
    <property type="match status" value="1"/>
</dbReference>
<reference evidence="2 3" key="1">
    <citation type="submission" date="2017-04" db="EMBL/GenBank/DDBJ databases">
        <authorList>
            <person name="Afonso C.L."/>
            <person name="Miller P.J."/>
            <person name="Scott M.A."/>
            <person name="Spackman E."/>
            <person name="Goraichik I."/>
            <person name="Dimitrov K.M."/>
            <person name="Suarez D.L."/>
            <person name="Swayne D.E."/>
        </authorList>
    </citation>
    <scope>NUCLEOTIDE SEQUENCE [LARGE SCALE GENOMIC DNA]</scope>
    <source>
        <strain evidence="2 3">DSM 19625</strain>
    </source>
</reference>
<gene>
    <name evidence="2" type="ORF">SAMN04488101_11843</name>
</gene>
<dbReference type="SUPFAM" id="SSF53850">
    <property type="entry name" value="Periplasmic binding protein-like II"/>
    <property type="match status" value="1"/>
</dbReference>
<protein>
    <submittedName>
        <fullName evidence="2">Accessory colonization factor AcfC</fullName>
    </submittedName>
</protein>
<dbReference type="RefSeq" id="WP_084291782.1">
    <property type="nucleotide sequence ID" value="NZ_FWYB01000018.1"/>
</dbReference>
<dbReference type="Proteomes" id="UP000192678">
    <property type="component" value="Unassembled WGS sequence"/>
</dbReference>
<organism evidence="2 3">
    <name type="scientific">Pedobacter nyackensis</name>
    <dbReference type="NCBI Taxonomy" id="475255"/>
    <lineage>
        <taxon>Bacteria</taxon>
        <taxon>Pseudomonadati</taxon>
        <taxon>Bacteroidota</taxon>
        <taxon>Sphingobacteriia</taxon>
        <taxon>Sphingobacteriales</taxon>
        <taxon>Sphingobacteriaceae</taxon>
        <taxon>Pedobacter</taxon>
    </lineage>
</organism>
<evidence type="ECO:0000313" key="2">
    <source>
        <dbReference type="EMBL" id="SMD15286.1"/>
    </source>
</evidence>
<name>A0A1W2F1E4_9SPHI</name>
<feature type="chain" id="PRO_5012754736" evidence="1">
    <location>
        <begin position="24"/>
        <end position="250"/>
    </location>
</feature>
<dbReference type="CDD" id="cd13519">
    <property type="entry name" value="PBP2_PEB3_AcfC"/>
    <property type="match status" value="1"/>
</dbReference>
<dbReference type="AlphaFoldDB" id="A0A1W2F1E4"/>
<dbReference type="OrthoDB" id="9804758at2"/>
<sequence>MKSLLKELALAVILLTASVTVNAQTDTIYVYGPGGPLSAIKACATQFTATTKIPVKVIGGPESKWLTNAERNADIIYGGAEYMLTQFIHAHPNMVDVATRTALYQRRAAILVRPGNPKKITSLKDLTRQGIKILDVNGAGQLGLWEDIAGQENLIGPIQKNIARSFINTALAIEAWKADPGFDAWITYASWHENLKDITTVLELPVTLRVYRGTPIALTQNKKNTANAQKFIVFLKSTKGHQIFQQYGWE</sequence>
<dbReference type="STRING" id="475255.SAMN04488101_11843"/>
<proteinExistence type="predicted"/>
<keyword evidence="3" id="KW-1185">Reference proteome</keyword>
<evidence type="ECO:0000256" key="1">
    <source>
        <dbReference type="SAM" id="SignalP"/>
    </source>
</evidence>
<keyword evidence="1" id="KW-0732">Signal</keyword>